<sequence>MEIQQLGRLGTAITIIAVGLAAAVSPFDRGGGHLNTGLPHRVVAQQATPPPSPPRSISLIAAGDVLLHQGLWNQAQVDGRGRGLDFRPLFAAVKSVISAADLAICHLETPLGAPGGPFTGFPTFKVPPQVVPALADLGFDTCSTASNHILDGGRAGIKRTLDALDGAGIAHAGSARDPAEAAKINFMTIHGVRVAQLSYAYGFNGVPRPKGKPWVANLLSAPAILAEARRARLGGAEIIIVSLHWGDEYQHEPGTQQRTVAKALLASPDVDLIVGHHAHVVQPFERIGRKWVAYGMGNFVSTQRQLAATRDGVLARFSFTEVAPGRFEVTQAVALPIYMSLDSGPRRVLLVADCAHRGGHVAECVASGRRTAGVVRSRGANPQVVV</sequence>
<evidence type="ECO:0000313" key="3">
    <source>
        <dbReference type="EMBL" id="MBB5871049.1"/>
    </source>
</evidence>
<evidence type="ECO:0000256" key="1">
    <source>
        <dbReference type="ARBA" id="ARBA00005662"/>
    </source>
</evidence>
<evidence type="ECO:0000259" key="2">
    <source>
        <dbReference type="SMART" id="SM00854"/>
    </source>
</evidence>
<dbReference type="InterPro" id="IPR029052">
    <property type="entry name" value="Metallo-depent_PP-like"/>
</dbReference>
<dbReference type="PANTHER" id="PTHR33393">
    <property type="entry name" value="POLYGLUTAMINE SYNTHESIS ACCESSORY PROTEIN RV0574C-RELATED"/>
    <property type="match status" value="1"/>
</dbReference>
<dbReference type="InterPro" id="IPR052169">
    <property type="entry name" value="CW_Biosynth-Accessory"/>
</dbReference>
<comment type="caution">
    <text evidence="3">The sequence shown here is derived from an EMBL/GenBank/DDBJ whole genome shotgun (WGS) entry which is preliminary data.</text>
</comment>
<dbReference type="RefSeq" id="WP_312875304.1">
    <property type="nucleotide sequence ID" value="NZ_JACHMN010000002.1"/>
</dbReference>
<dbReference type="AlphaFoldDB" id="A0A841BV59"/>
<dbReference type="Gene3D" id="3.60.21.10">
    <property type="match status" value="1"/>
</dbReference>
<accession>A0A841BV59</accession>
<reference evidence="3 4" key="1">
    <citation type="submission" date="2020-08" db="EMBL/GenBank/DDBJ databases">
        <title>Sequencing the genomes of 1000 actinobacteria strains.</title>
        <authorList>
            <person name="Klenk H.-P."/>
        </authorList>
    </citation>
    <scope>NUCLEOTIDE SEQUENCE [LARGE SCALE GENOMIC DNA]</scope>
    <source>
        <strain evidence="3 4">DSM 45362</strain>
    </source>
</reference>
<dbReference type="SUPFAM" id="SSF56300">
    <property type="entry name" value="Metallo-dependent phosphatases"/>
    <property type="match status" value="1"/>
</dbReference>
<keyword evidence="4" id="KW-1185">Reference proteome</keyword>
<dbReference type="EMBL" id="JACHMN010000002">
    <property type="protein sequence ID" value="MBB5871049.1"/>
    <property type="molecule type" value="Genomic_DNA"/>
</dbReference>
<organism evidence="3 4">
    <name type="scientific">Allocatelliglobosispora scoriae</name>
    <dbReference type="NCBI Taxonomy" id="643052"/>
    <lineage>
        <taxon>Bacteria</taxon>
        <taxon>Bacillati</taxon>
        <taxon>Actinomycetota</taxon>
        <taxon>Actinomycetes</taxon>
        <taxon>Micromonosporales</taxon>
        <taxon>Micromonosporaceae</taxon>
        <taxon>Allocatelliglobosispora</taxon>
    </lineage>
</organism>
<gene>
    <name evidence="3" type="ORF">F4553_004428</name>
</gene>
<protein>
    <submittedName>
        <fullName evidence="3">Poly-gamma-glutamate synthesis protein (Capsule biosynthesis protein)</fullName>
    </submittedName>
</protein>
<name>A0A841BV59_9ACTN</name>
<dbReference type="Pfam" id="PF09587">
    <property type="entry name" value="PGA_cap"/>
    <property type="match status" value="1"/>
</dbReference>
<comment type="similarity">
    <text evidence="1">Belongs to the CapA family.</text>
</comment>
<dbReference type="CDD" id="cd07381">
    <property type="entry name" value="MPP_CapA"/>
    <property type="match status" value="1"/>
</dbReference>
<feature type="domain" description="Capsule synthesis protein CapA" evidence="2">
    <location>
        <begin position="58"/>
        <end position="303"/>
    </location>
</feature>
<dbReference type="Proteomes" id="UP000587527">
    <property type="component" value="Unassembled WGS sequence"/>
</dbReference>
<dbReference type="PANTHER" id="PTHR33393:SF13">
    <property type="entry name" value="PGA BIOSYNTHESIS PROTEIN CAPA"/>
    <property type="match status" value="1"/>
</dbReference>
<dbReference type="InterPro" id="IPR019079">
    <property type="entry name" value="Capsule_synth_CapA"/>
</dbReference>
<proteinExistence type="inferred from homology"/>
<evidence type="ECO:0000313" key="4">
    <source>
        <dbReference type="Proteomes" id="UP000587527"/>
    </source>
</evidence>
<dbReference type="SMART" id="SM00854">
    <property type="entry name" value="PGA_cap"/>
    <property type="match status" value="1"/>
</dbReference>